<feature type="compositionally biased region" description="Basic and acidic residues" evidence="1">
    <location>
        <begin position="55"/>
        <end position="71"/>
    </location>
</feature>
<protein>
    <submittedName>
        <fullName evidence="2">Uncharacterized protein</fullName>
    </submittedName>
</protein>
<evidence type="ECO:0000313" key="2">
    <source>
        <dbReference type="EMBL" id="CAI9086572.1"/>
    </source>
</evidence>
<organism evidence="2 3">
    <name type="scientific">Candidatus Methylacidiphilum fumarolicum</name>
    <dbReference type="NCBI Taxonomy" id="591154"/>
    <lineage>
        <taxon>Bacteria</taxon>
        <taxon>Pseudomonadati</taxon>
        <taxon>Verrucomicrobiota</taxon>
        <taxon>Methylacidiphilae</taxon>
        <taxon>Methylacidiphilales</taxon>
        <taxon>Methylacidiphilaceae</taxon>
        <taxon>Methylacidiphilum (ex Ratnadevi et al. 2023)</taxon>
    </lineage>
</organism>
<feature type="compositionally biased region" description="Basic and acidic residues" evidence="1">
    <location>
        <begin position="130"/>
        <end position="146"/>
    </location>
</feature>
<proteinExistence type="predicted"/>
<keyword evidence="3" id="KW-1185">Reference proteome</keyword>
<gene>
    <name evidence="2" type="ORF">MFUM_2263</name>
</gene>
<evidence type="ECO:0000313" key="3">
    <source>
        <dbReference type="Proteomes" id="UP001161497"/>
    </source>
</evidence>
<accession>A0ABM9IFV4</accession>
<reference evidence="2" key="1">
    <citation type="submission" date="2023-03" db="EMBL/GenBank/DDBJ databases">
        <authorList>
            <person name="Cremers G."/>
            <person name="Picone N."/>
        </authorList>
    </citation>
    <scope>NUCLEOTIDE SEQUENCE</scope>
    <source>
        <strain evidence="2">Sample_alias</strain>
    </source>
</reference>
<dbReference type="EMBL" id="OX458932">
    <property type="protein sequence ID" value="CAI9086572.1"/>
    <property type="molecule type" value="Genomic_DNA"/>
</dbReference>
<feature type="region of interest" description="Disordered" evidence="1">
    <location>
        <begin position="23"/>
        <end position="146"/>
    </location>
</feature>
<evidence type="ECO:0000256" key="1">
    <source>
        <dbReference type="SAM" id="MobiDB-lite"/>
    </source>
</evidence>
<feature type="compositionally biased region" description="Basic and acidic residues" evidence="1">
    <location>
        <begin position="23"/>
        <end position="47"/>
    </location>
</feature>
<feature type="compositionally biased region" description="Basic and acidic residues" evidence="1">
    <location>
        <begin position="104"/>
        <end position="122"/>
    </location>
</feature>
<dbReference type="Proteomes" id="UP001161497">
    <property type="component" value="Chromosome"/>
</dbReference>
<sequence>MIIFSQRRDARFVTAHVEDWLKVLSRKDPASQDVEKNNPERKSHSTEDQATAAKEAGKNGARDAQESRNVELEDDGEAGNLDWINQDQRDHEEIWSRSSTHLTGPEDHQVMEEGQVKPENKNRTYGCDPLPREKAKQKARTDRNAR</sequence>
<name>A0ABM9IFV4_9BACT</name>